<evidence type="ECO:0000259" key="3">
    <source>
        <dbReference type="SMART" id="SM00906"/>
    </source>
</evidence>
<dbReference type="GO" id="GO:0006351">
    <property type="term" value="P:DNA-templated transcription"/>
    <property type="evidence" value="ECO:0007669"/>
    <property type="project" value="InterPro"/>
</dbReference>
<proteinExistence type="predicted"/>
<dbReference type="CDD" id="cd12148">
    <property type="entry name" value="fungal_TF_MHR"/>
    <property type="match status" value="1"/>
</dbReference>
<dbReference type="GO" id="GO:0003677">
    <property type="term" value="F:DNA binding"/>
    <property type="evidence" value="ECO:0007669"/>
    <property type="project" value="InterPro"/>
</dbReference>
<evidence type="ECO:0000256" key="2">
    <source>
        <dbReference type="SAM" id="MobiDB-lite"/>
    </source>
</evidence>
<dbReference type="Proteomes" id="UP000305067">
    <property type="component" value="Unassembled WGS sequence"/>
</dbReference>
<dbReference type="OrthoDB" id="4456959at2759"/>
<dbReference type="PANTHER" id="PTHR46910:SF38">
    <property type="entry name" value="ZN(2)-C6 FUNGAL-TYPE DOMAIN-CONTAINING PROTEIN"/>
    <property type="match status" value="1"/>
</dbReference>
<dbReference type="AlphaFoldDB" id="A0A5C3PZS4"/>
<keyword evidence="1" id="KW-0539">Nucleus</keyword>
<dbReference type="EMBL" id="ML178890">
    <property type="protein sequence ID" value="TFK95354.1"/>
    <property type="molecule type" value="Genomic_DNA"/>
</dbReference>
<protein>
    <submittedName>
        <fullName evidence="4">Fungal-specific transcription factor domain-containing protein</fullName>
    </submittedName>
</protein>
<dbReference type="STRING" id="1884261.A0A5C3PZS4"/>
<dbReference type="SMART" id="SM00906">
    <property type="entry name" value="Fungal_trans"/>
    <property type="match status" value="1"/>
</dbReference>
<keyword evidence="5" id="KW-1185">Reference proteome</keyword>
<dbReference type="InterPro" id="IPR007219">
    <property type="entry name" value="XnlR_reg_dom"/>
</dbReference>
<feature type="domain" description="Xylanolytic transcriptional activator regulatory" evidence="3">
    <location>
        <begin position="253"/>
        <end position="327"/>
    </location>
</feature>
<accession>A0A5C3PZS4</accession>
<reference evidence="4 5" key="1">
    <citation type="journal article" date="2019" name="Nat. Ecol. Evol.">
        <title>Megaphylogeny resolves global patterns of mushroom evolution.</title>
        <authorList>
            <person name="Varga T."/>
            <person name="Krizsan K."/>
            <person name="Foldi C."/>
            <person name="Dima B."/>
            <person name="Sanchez-Garcia M."/>
            <person name="Sanchez-Ramirez S."/>
            <person name="Szollosi G.J."/>
            <person name="Szarkandi J.G."/>
            <person name="Papp V."/>
            <person name="Albert L."/>
            <person name="Andreopoulos W."/>
            <person name="Angelini C."/>
            <person name="Antonin V."/>
            <person name="Barry K.W."/>
            <person name="Bougher N.L."/>
            <person name="Buchanan P."/>
            <person name="Buyck B."/>
            <person name="Bense V."/>
            <person name="Catcheside P."/>
            <person name="Chovatia M."/>
            <person name="Cooper J."/>
            <person name="Damon W."/>
            <person name="Desjardin D."/>
            <person name="Finy P."/>
            <person name="Geml J."/>
            <person name="Haridas S."/>
            <person name="Hughes K."/>
            <person name="Justo A."/>
            <person name="Karasinski D."/>
            <person name="Kautmanova I."/>
            <person name="Kiss B."/>
            <person name="Kocsube S."/>
            <person name="Kotiranta H."/>
            <person name="LaButti K.M."/>
            <person name="Lechner B.E."/>
            <person name="Liimatainen K."/>
            <person name="Lipzen A."/>
            <person name="Lukacs Z."/>
            <person name="Mihaltcheva S."/>
            <person name="Morgado L.N."/>
            <person name="Niskanen T."/>
            <person name="Noordeloos M.E."/>
            <person name="Ohm R.A."/>
            <person name="Ortiz-Santana B."/>
            <person name="Ovrebo C."/>
            <person name="Racz N."/>
            <person name="Riley R."/>
            <person name="Savchenko A."/>
            <person name="Shiryaev A."/>
            <person name="Soop K."/>
            <person name="Spirin V."/>
            <person name="Szebenyi C."/>
            <person name="Tomsovsky M."/>
            <person name="Tulloss R.E."/>
            <person name="Uehling J."/>
            <person name="Grigoriev I.V."/>
            <person name="Vagvolgyi C."/>
            <person name="Papp T."/>
            <person name="Martin F.M."/>
            <person name="Miettinen O."/>
            <person name="Hibbett D.S."/>
            <person name="Nagy L.G."/>
        </authorList>
    </citation>
    <scope>NUCLEOTIDE SEQUENCE [LARGE SCALE GENOMIC DNA]</scope>
    <source>
        <strain evidence="4 5">CBS 309.79</strain>
    </source>
</reference>
<sequence length="768" mass="86438">MLKHFLPDADLSGDFDADEVANLMIAPKAWEEEILSMCRSTAEYFEWEENGEKSFHDDAEAVPAYLRSRFCGGSSQDTLVKFMLEWKAHQQDNGATPKPSELQTRMPLDGSDSETLPWEERHLSPCIEIPSSLFFPDDDLMSSLTHLYFANVNLFMPLLHRPTFDHNIKVNLHQKDASFGRVVLLVCAVGARFSDDPRVLSEGTHFRLSSGWKWFNQVQHLEERLLAPPSLYDIQAYCLSAEFLRGASSNPVFWTLLGIGLRRAQNVGIHRWETFVSEKSAERELWVRAWWCLVVLNRLASAAAGQCMSASYSYDFDVGLPTQCDDEFWDHPDPEQAWKQPPGPPSKVSFFISFIKQTSILATVLKFEYANNKARLLYMSDMYKDMERKLIMELNSALNKWIDSIPEHLRNPQRQDNSIFHRQSIVLHAELYFLQILIHRPFLGSGDAAASSLTTYSIAICTNAARACSRLFDSQSSGWQDVVSRIQVHLPPICPSAFLWMFTFYRSGPSSLRRWPLLLSVWSGKRMGLKGTYPKEMLHVEKCVTMLQQSENCWQSSGQLVDMIQSLVTASDLSFPPPKPIHRSQLGLDPSDASRRSEAATPSDPAQCSMFDDGMPLFTEDLANIPMYSRPSLPSAGMDPHGCLDPTPHLPDGGIFGLNLASFNRLNTVTSAPSTSVPQGASFYQPVIPPTGSLPNSDTPQIWGLDPGPMPPDIFDLDTLSMWTNAPRGLNVKEWGTYLDNVNETQMGTGSGQMRMPWLKMNTRDLGN</sequence>
<organism evidence="4 5">
    <name type="scientific">Pterulicium gracile</name>
    <dbReference type="NCBI Taxonomy" id="1884261"/>
    <lineage>
        <taxon>Eukaryota</taxon>
        <taxon>Fungi</taxon>
        <taxon>Dikarya</taxon>
        <taxon>Basidiomycota</taxon>
        <taxon>Agaricomycotina</taxon>
        <taxon>Agaricomycetes</taxon>
        <taxon>Agaricomycetidae</taxon>
        <taxon>Agaricales</taxon>
        <taxon>Pleurotineae</taxon>
        <taxon>Pterulaceae</taxon>
        <taxon>Pterulicium</taxon>
    </lineage>
</organism>
<evidence type="ECO:0000313" key="5">
    <source>
        <dbReference type="Proteomes" id="UP000305067"/>
    </source>
</evidence>
<name>A0A5C3PZS4_9AGAR</name>
<dbReference type="GO" id="GO:0003700">
    <property type="term" value="F:DNA-binding transcription factor activity"/>
    <property type="evidence" value="ECO:0007669"/>
    <property type="project" value="InterPro"/>
</dbReference>
<feature type="region of interest" description="Disordered" evidence="2">
    <location>
        <begin position="575"/>
        <end position="611"/>
    </location>
</feature>
<dbReference type="GO" id="GO:0008270">
    <property type="term" value="F:zinc ion binding"/>
    <property type="evidence" value="ECO:0007669"/>
    <property type="project" value="InterPro"/>
</dbReference>
<evidence type="ECO:0000256" key="1">
    <source>
        <dbReference type="ARBA" id="ARBA00023242"/>
    </source>
</evidence>
<gene>
    <name evidence="4" type="ORF">BDV98DRAFT_402116</name>
</gene>
<feature type="region of interest" description="Disordered" evidence="2">
    <location>
        <begin position="91"/>
        <end position="115"/>
    </location>
</feature>
<dbReference type="Pfam" id="PF04082">
    <property type="entry name" value="Fungal_trans"/>
    <property type="match status" value="1"/>
</dbReference>
<dbReference type="InterPro" id="IPR050987">
    <property type="entry name" value="AtrR-like"/>
</dbReference>
<dbReference type="PANTHER" id="PTHR46910">
    <property type="entry name" value="TRANSCRIPTION FACTOR PDR1"/>
    <property type="match status" value="1"/>
</dbReference>
<evidence type="ECO:0000313" key="4">
    <source>
        <dbReference type="EMBL" id="TFK95354.1"/>
    </source>
</evidence>